<feature type="domain" description="Phosphoribosyltransferase" evidence="1">
    <location>
        <begin position="9"/>
        <end position="169"/>
    </location>
</feature>
<dbReference type="EMBL" id="JAOWLA010000001">
    <property type="protein sequence ID" value="MCV2863170.1"/>
    <property type="molecule type" value="Genomic_DNA"/>
</dbReference>
<dbReference type="SUPFAM" id="SSF53271">
    <property type="entry name" value="PRTase-like"/>
    <property type="match status" value="1"/>
</dbReference>
<protein>
    <submittedName>
        <fullName evidence="2">Phosphoribosyltransferase family protein</fullName>
    </submittedName>
</protein>
<dbReference type="InterPro" id="IPR029057">
    <property type="entry name" value="PRTase-like"/>
</dbReference>
<keyword evidence="2" id="KW-0328">Glycosyltransferase</keyword>
<comment type="caution">
    <text evidence="2">The sequence shown here is derived from an EMBL/GenBank/DDBJ whole genome shotgun (WGS) entry which is preliminary data.</text>
</comment>
<evidence type="ECO:0000313" key="3">
    <source>
        <dbReference type="Proteomes" id="UP001652503"/>
    </source>
</evidence>
<dbReference type="Gene3D" id="3.30.1310.20">
    <property type="entry name" value="PRTase-like"/>
    <property type="match status" value="1"/>
</dbReference>
<name>A0ABT2YWG6_9RHOB</name>
<evidence type="ECO:0000259" key="1">
    <source>
        <dbReference type="Pfam" id="PF00156"/>
    </source>
</evidence>
<gene>
    <name evidence="2" type="ORF">OE647_00290</name>
</gene>
<dbReference type="RefSeq" id="WP_263719588.1">
    <property type="nucleotide sequence ID" value="NZ_JAOWLA010000001.1"/>
</dbReference>
<dbReference type="InterPro" id="IPR000836">
    <property type="entry name" value="PRTase_dom"/>
</dbReference>
<keyword evidence="2" id="KW-0808">Transferase</keyword>
<keyword evidence="3" id="KW-1185">Reference proteome</keyword>
<accession>A0ABT2YWG6</accession>
<proteinExistence type="predicted"/>
<sequence>MFADRAEAGRKLADRLTDMAIAKPVVFALPRGGVPVAAEIAAALDAPLDLILVRKIGVPGHEELAAGAVAEGTAPVFNAGVLAEIAMRKEDFAGRVAELRREIAGRRRRYLGDRPVAGLTGATAIVVDDGIATGATLRAALAALRERSPARIVLAVPVAPREARADFEGTADEIVILEEPASFYAVGAHYRAFPQTSDEEVIAALAAGRAPEP</sequence>
<dbReference type="GO" id="GO:0016757">
    <property type="term" value="F:glycosyltransferase activity"/>
    <property type="evidence" value="ECO:0007669"/>
    <property type="project" value="UniProtKB-KW"/>
</dbReference>
<evidence type="ECO:0000313" key="2">
    <source>
        <dbReference type="EMBL" id="MCV2863170.1"/>
    </source>
</evidence>
<organism evidence="2 3">
    <name type="scientific">Albidovulum sediminicola</name>
    <dbReference type="NCBI Taxonomy" id="2984331"/>
    <lineage>
        <taxon>Bacteria</taxon>
        <taxon>Pseudomonadati</taxon>
        <taxon>Pseudomonadota</taxon>
        <taxon>Alphaproteobacteria</taxon>
        <taxon>Rhodobacterales</taxon>
        <taxon>Paracoccaceae</taxon>
        <taxon>Albidovulum</taxon>
    </lineage>
</organism>
<dbReference type="Pfam" id="PF00156">
    <property type="entry name" value="Pribosyltran"/>
    <property type="match status" value="1"/>
</dbReference>
<dbReference type="Gene3D" id="3.40.50.2020">
    <property type="match status" value="1"/>
</dbReference>
<dbReference type="Proteomes" id="UP001652503">
    <property type="component" value="Unassembled WGS sequence"/>
</dbReference>
<reference evidence="2 3" key="1">
    <citation type="submission" date="2022-10" db="EMBL/GenBank/DDBJ databases">
        <title>Defluviimonas sp. nov., isolated from ocean surface water.</title>
        <authorList>
            <person name="He W."/>
            <person name="Wang L."/>
            <person name="Zhang D.-F."/>
        </authorList>
    </citation>
    <scope>NUCLEOTIDE SEQUENCE [LARGE SCALE GENOMIC DNA]</scope>
    <source>
        <strain evidence="2 3">WL0075</strain>
    </source>
</reference>